<reference evidence="2 3" key="1">
    <citation type="journal article" date="2008" name="Int. J. Syst. Evol. Microbiol.">
        <title>Luteimonas marina sp. nov., isolated from seawater.</title>
        <authorList>
            <person name="Baik K.S."/>
            <person name="Park S.C."/>
            <person name="Kim M.S."/>
            <person name="Kim E.M."/>
            <person name="Park C."/>
            <person name="Chun J."/>
            <person name="Seong C.N."/>
        </authorList>
    </citation>
    <scope>NUCLEOTIDE SEQUENCE [LARGE SCALE GENOMIC DNA]</scope>
    <source>
        <strain evidence="2 3">FR1330</strain>
    </source>
</reference>
<dbReference type="OrthoDB" id="7675395at2"/>
<dbReference type="InterPro" id="IPR011042">
    <property type="entry name" value="6-blade_b-propeller_TolB-like"/>
</dbReference>
<dbReference type="RefSeq" id="WP_146388198.1">
    <property type="nucleotide sequence ID" value="NZ_VOHK01000005.1"/>
</dbReference>
<dbReference type="Proteomes" id="UP000319980">
    <property type="component" value="Unassembled WGS sequence"/>
</dbReference>
<comment type="caution">
    <text evidence="2">The sequence shown here is derived from an EMBL/GenBank/DDBJ whole genome shotgun (WGS) entry which is preliminary data.</text>
</comment>
<dbReference type="AlphaFoldDB" id="A0A5C5TY08"/>
<keyword evidence="3" id="KW-1185">Reference proteome</keyword>
<dbReference type="PROSITE" id="PS51257">
    <property type="entry name" value="PROKAR_LIPOPROTEIN"/>
    <property type="match status" value="1"/>
</dbReference>
<sequence>MRIAFHPRVAPVALAALLACAPAAATPTVPEPMWETGGFSAPESVVFDRARERFYVSNMGSRGEGATPGDGFISLLDADGKVLEREWITGLENPKGLALANGRLYVGDDDALVEIDLEAARIAARHRPDDGPGEFNDCTADADGNVYVFSRRLDTVFRLSDGRFEPWAKVDTDITGKPNGLRAEAGRLLMGSWVVPGADGGEDRLGHLSTVDFADRSVGRIGTAPIGHIDGIEPDGRGGYTITDWTRGEVLRVSADGVATPLLTLSKGAADHLYLVDERLLVVPQLLDDVVRAYRWAPPEDVAPAEE</sequence>
<keyword evidence="1" id="KW-0732">Signal</keyword>
<feature type="chain" id="PRO_5023048623" description="SMP-30/gluconolactonase/LRE family protein" evidence="1">
    <location>
        <begin position="26"/>
        <end position="307"/>
    </location>
</feature>
<protein>
    <recommendedName>
        <fullName evidence="4">SMP-30/gluconolactonase/LRE family protein</fullName>
    </recommendedName>
</protein>
<proteinExistence type="predicted"/>
<dbReference type="EMBL" id="VOHK01000005">
    <property type="protein sequence ID" value="TWT19083.1"/>
    <property type="molecule type" value="Genomic_DNA"/>
</dbReference>
<feature type="signal peptide" evidence="1">
    <location>
        <begin position="1"/>
        <end position="25"/>
    </location>
</feature>
<evidence type="ECO:0000313" key="2">
    <source>
        <dbReference type="EMBL" id="TWT19083.1"/>
    </source>
</evidence>
<evidence type="ECO:0000256" key="1">
    <source>
        <dbReference type="SAM" id="SignalP"/>
    </source>
</evidence>
<dbReference type="Gene3D" id="2.120.10.30">
    <property type="entry name" value="TolB, C-terminal domain"/>
    <property type="match status" value="1"/>
</dbReference>
<gene>
    <name evidence="2" type="ORF">FQY83_11990</name>
</gene>
<evidence type="ECO:0008006" key="4">
    <source>
        <dbReference type="Google" id="ProtNLM"/>
    </source>
</evidence>
<dbReference type="SUPFAM" id="SSF63829">
    <property type="entry name" value="Calcium-dependent phosphotriesterase"/>
    <property type="match status" value="1"/>
</dbReference>
<accession>A0A5C5TY08</accession>
<organism evidence="2 3">
    <name type="scientific">Luteimonas marina</name>
    <dbReference type="NCBI Taxonomy" id="488485"/>
    <lineage>
        <taxon>Bacteria</taxon>
        <taxon>Pseudomonadati</taxon>
        <taxon>Pseudomonadota</taxon>
        <taxon>Gammaproteobacteria</taxon>
        <taxon>Lysobacterales</taxon>
        <taxon>Lysobacteraceae</taxon>
        <taxon>Luteimonas</taxon>
    </lineage>
</organism>
<name>A0A5C5TY08_9GAMM</name>
<evidence type="ECO:0000313" key="3">
    <source>
        <dbReference type="Proteomes" id="UP000319980"/>
    </source>
</evidence>